<evidence type="ECO:0000256" key="2">
    <source>
        <dbReference type="ARBA" id="ARBA00023125"/>
    </source>
</evidence>
<protein>
    <submittedName>
        <fullName evidence="7">Shock factor protein</fullName>
    </submittedName>
</protein>
<dbReference type="InterPro" id="IPR036390">
    <property type="entry name" value="WH_DNA-bd_sf"/>
</dbReference>
<comment type="subcellular location">
    <subcellularLocation>
        <location evidence="1">Nucleus</location>
    </subcellularLocation>
</comment>
<evidence type="ECO:0000256" key="1">
    <source>
        <dbReference type="ARBA" id="ARBA00004123"/>
    </source>
</evidence>
<dbReference type="Proteomes" id="UP001153069">
    <property type="component" value="Unassembled WGS sequence"/>
</dbReference>
<keyword evidence="2" id="KW-0238">DNA-binding</keyword>
<evidence type="ECO:0000313" key="7">
    <source>
        <dbReference type="EMBL" id="CAB9507519.1"/>
    </source>
</evidence>
<feature type="region of interest" description="Disordered" evidence="5">
    <location>
        <begin position="108"/>
        <end position="130"/>
    </location>
</feature>
<feature type="compositionally biased region" description="Basic and acidic residues" evidence="5">
    <location>
        <begin position="33"/>
        <end position="45"/>
    </location>
</feature>
<dbReference type="InterPro" id="IPR036388">
    <property type="entry name" value="WH-like_DNA-bd_sf"/>
</dbReference>
<comment type="caution">
    <text evidence="7">The sequence shown here is derived from an EMBL/GenBank/DDBJ whole genome shotgun (WGS) entry which is preliminary data.</text>
</comment>
<dbReference type="FunFam" id="1.10.10.10:FF:000479">
    <property type="entry name" value="Predicted protein"/>
    <property type="match status" value="1"/>
</dbReference>
<keyword evidence="8" id="KW-1185">Reference proteome</keyword>
<sequence length="508" mass="55873">MLTWWQKERTGVPEIKFGGFGRKERAGQSSELGCKEGNNHEKERAAAQSHWQSSSQRPHPLPQFCMTQARHTDFGQQGLASETRKMNFFSEEDMAAVGAISNIMQQGAQKRSLDDNADAAGGMRPSKMARPDPAVAAAAAAAAARPTRPAPVIRELKPAPYFYYRDHSQDADPDPLTPLTPPGRVPNFPAKMQAILSKKEYSDIVAWLPHGRSWRILKPREFEVKVIPKFFEHSKFSSFIRQANGWGFRRITQGRDRNSYYHPLFLRGLPHLCKSMKRPGINEKKQADPDHEPDLYAISEENPIPEKNHDDSVLLHCTLQGGPKARMPIYWGSTAAATSVQPVVHTTAAPKDQLALQSFQQSMNSFDQQVIHMKPPSPMNVSPPVVAKPIVATIPSFLAMPTTGAPPTAPVPATVPAAAPQANPFAALAAANHMAFPMPPQMQMAMNPAMPQMQMAVNPAMASQFAAGFAAATAMTQQHFNTMFSNMAAQQQGFQQQAAQQQTQGQQQ</sequence>
<dbReference type="AlphaFoldDB" id="A0A9N8DRZ4"/>
<evidence type="ECO:0000259" key="6">
    <source>
        <dbReference type="SMART" id="SM00415"/>
    </source>
</evidence>
<evidence type="ECO:0000256" key="3">
    <source>
        <dbReference type="ARBA" id="ARBA00023242"/>
    </source>
</evidence>
<dbReference type="PANTHER" id="PTHR10015">
    <property type="entry name" value="HEAT SHOCK TRANSCRIPTION FACTOR"/>
    <property type="match status" value="1"/>
</dbReference>
<feature type="region of interest" description="Disordered" evidence="5">
    <location>
        <begin position="17"/>
        <end position="62"/>
    </location>
</feature>
<dbReference type="GO" id="GO:0043565">
    <property type="term" value="F:sequence-specific DNA binding"/>
    <property type="evidence" value="ECO:0007669"/>
    <property type="project" value="InterPro"/>
</dbReference>
<comment type="similarity">
    <text evidence="4">Belongs to the HSF family.</text>
</comment>
<name>A0A9N8DRZ4_9STRA</name>
<dbReference type="InterPro" id="IPR000232">
    <property type="entry name" value="HSF_DNA-bd"/>
</dbReference>
<dbReference type="GO" id="GO:0003700">
    <property type="term" value="F:DNA-binding transcription factor activity"/>
    <property type="evidence" value="ECO:0007669"/>
    <property type="project" value="InterPro"/>
</dbReference>
<feature type="compositionally biased region" description="Low complexity" evidence="5">
    <location>
        <begin position="46"/>
        <end position="56"/>
    </location>
</feature>
<dbReference type="OrthoDB" id="60033at2759"/>
<evidence type="ECO:0000313" key="8">
    <source>
        <dbReference type="Proteomes" id="UP001153069"/>
    </source>
</evidence>
<keyword evidence="3" id="KW-0539">Nucleus</keyword>
<dbReference type="PRINTS" id="PR00056">
    <property type="entry name" value="HSFDOMAIN"/>
</dbReference>
<dbReference type="SMART" id="SM00415">
    <property type="entry name" value="HSF"/>
    <property type="match status" value="1"/>
</dbReference>
<dbReference type="EMBL" id="CAICTM010000308">
    <property type="protein sequence ID" value="CAB9507519.1"/>
    <property type="molecule type" value="Genomic_DNA"/>
</dbReference>
<feature type="domain" description="HSF-type DNA-binding" evidence="6">
    <location>
        <begin position="184"/>
        <end position="279"/>
    </location>
</feature>
<reference evidence="7" key="1">
    <citation type="submission" date="2020-06" db="EMBL/GenBank/DDBJ databases">
        <authorList>
            <consortium name="Plant Systems Biology data submission"/>
        </authorList>
    </citation>
    <scope>NUCLEOTIDE SEQUENCE</scope>
    <source>
        <strain evidence="7">D6</strain>
    </source>
</reference>
<accession>A0A9N8DRZ4</accession>
<organism evidence="7 8">
    <name type="scientific">Seminavis robusta</name>
    <dbReference type="NCBI Taxonomy" id="568900"/>
    <lineage>
        <taxon>Eukaryota</taxon>
        <taxon>Sar</taxon>
        <taxon>Stramenopiles</taxon>
        <taxon>Ochrophyta</taxon>
        <taxon>Bacillariophyta</taxon>
        <taxon>Bacillariophyceae</taxon>
        <taxon>Bacillariophycidae</taxon>
        <taxon>Naviculales</taxon>
        <taxon>Naviculaceae</taxon>
        <taxon>Seminavis</taxon>
    </lineage>
</organism>
<dbReference type="GO" id="GO:0005634">
    <property type="term" value="C:nucleus"/>
    <property type="evidence" value="ECO:0007669"/>
    <property type="project" value="UniProtKB-SubCell"/>
</dbReference>
<gene>
    <name evidence="7" type="ORF">SEMRO_309_G113900.1</name>
</gene>
<evidence type="ECO:0000256" key="5">
    <source>
        <dbReference type="SAM" id="MobiDB-lite"/>
    </source>
</evidence>
<dbReference type="Pfam" id="PF00447">
    <property type="entry name" value="HSF_DNA-bind"/>
    <property type="match status" value="1"/>
</dbReference>
<evidence type="ECO:0000256" key="4">
    <source>
        <dbReference type="RuleBase" id="RU004020"/>
    </source>
</evidence>
<proteinExistence type="inferred from homology"/>
<dbReference type="SUPFAM" id="SSF46785">
    <property type="entry name" value="Winged helix' DNA-binding domain"/>
    <property type="match status" value="1"/>
</dbReference>
<dbReference type="PANTHER" id="PTHR10015:SF206">
    <property type="entry name" value="HSF-TYPE DNA-BINDING DOMAIN-CONTAINING PROTEIN"/>
    <property type="match status" value="1"/>
</dbReference>
<dbReference type="Gene3D" id="1.10.10.10">
    <property type="entry name" value="Winged helix-like DNA-binding domain superfamily/Winged helix DNA-binding domain"/>
    <property type="match status" value="1"/>
</dbReference>